<reference evidence="5" key="3">
    <citation type="submission" date="2020-06" db="EMBL/GenBank/DDBJ databases">
        <authorList>
            <person name="Studholme D.J."/>
        </authorList>
    </citation>
    <scope>NUCLEOTIDE SEQUENCE</scope>
    <source>
        <strain evidence="5">NZFS 2646</strain>
        <strain evidence="6">NZFS 3630</strain>
    </source>
</reference>
<evidence type="ECO:0000313" key="5">
    <source>
        <dbReference type="EMBL" id="KAG2524406.1"/>
    </source>
</evidence>
<protein>
    <recommendedName>
        <fullName evidence="2">3-hydroxyisobutyryl-CoA hydrolase</fullName>
        <ecNumber evidence="2">3.1.2.4</ecNumber>
    </recommendedName>
</protein>
<reference evidence="9 10" key="2">
    <citation type="submission" date="2018-07" db="EMBL/GenBank/DDBJ databases">
        <title>Genome sequencing of oomycete isolates from Chile give support for New Zealand origin for Phytophthora kernoviae and make available the first Nothophytophthora sp. genome.</title>
        <authorList>
            <person name="Studholme D.J."/>
            <person name="Sanfuentes E."/>
            <person name="Panda P."/>
            <person name="Hill R."/>
            <person name="Sambles C."/>
            <person name="Grant M."/>
            <person name="Williams N.M."/>
            <person name="Mcdougal R.L."/>
        </authorList>
    </citation>
    <scope>NUCLEOTIDE SEQUENCE [LARGE SCALE GENOMIC DNA]</scope>
    <source>
        <strain evidence="7">Chile2</strain>
        <strain evidence="8">Chile4</strain>
    </source>
</reference>
<dbReference type="SUPFAM" id="SSF52096">
    <property type="entry name" value="ClpP/crotonase"/>
    <property type="match status" value="1"/>
</dbReference>
<comment type="caution">
    <text evidence="7">The sequence shown here is derived from an EMBL/GenBank/DDBJ whole genome shotgun (WGS) entry which is preliminary data.</text>
</comment>
<name>A0A3R7FWU0_9STRA</name>
<organism evidence="7 10">
    <name type="scientific">Phytophthora kernoviae</name>
    <dbReference type="NCBI Taxonomy" id="325452"/>
    <lineage>
        <taxon>Eukaryota</taxon>
        <taxon>Sar</taxon>
        <taxon>Stramenopiles</taxon>
        <taxon>Oomycota</taxon>
        <taxon>Peronosporomycetes</taxon>
        <taxon>Peronosporales</taxon>
        <taxon>Peronosporaceae</taxon>
        <taxon>Phytophthora</taxon>
    </lineage>
</organism>
<dbReference type="CDD" id="cd06558">
    <property type="entry name" value="crotonase-like"/>
    <property type="match status" value="1"/>
</dbReference>
<evidence type="ECO:0000313" key="8">
    <source>
        <dbReference type="EMBL" id="RLN79930.1"/>
    </source>
</evidence>
<evidence type="ECO:0000313" key="7">
    <source>
        <dbReference type="EMBL" id="RLN02809.1"/>
    </source>
</evidence>
<evidence type="ECO:0000313" key="10">
    <source>
        <dbReference type="Proteomes" id="UP000285883"/>
    </source>
</evidence>
<dbReference type="Proteomes" id="UP000285624">
    <property type="component" value="Unassembled WGS sequence"/>
</dbReference>
<dbReference type="EMBL" id="MBDN02000127">
    <property type="protein sequence ID" value="RLN79930.1"/>
    <property type="molecule type" value="Genomic_DNA"/>
</dbReference>
<feature type="domain" description="Enoyl-CoA hydratase/isomerase" evidence="4">
    <location>
        <begin position="48"/>
        <end position="408"/>
    </location>
</feature>
<evidence type="ECO:0000313" key="6">
    <source>
        <dbReference type="EMBL" id="KAG2526106.1"/>
    </source>
</evidence>
<dbReference type="Proteomes" id="UP000792063">
    <property type="component" value="Unassembled WGS sequence"/>
</dbReference>
<dbReference type="STRING" id="325452.A0A3R7FWU0"/>
<evidence type="ECO:0000256" key="1">
    <source>
        <dbReference type="ARBA" id="ARBA00001709"/>
    </source>
</evidence>
<comment type="catalytic activity">
    <reaction evidence="1">
        <text>3-hydroxy-2-methylpropanoyl-CoA + H2O = 3-hydroxy-2-methylpropanoate + CoA + H(+)</text>
        <dbReference type="Rhea" id="RHEA:20888"/>
        <dbReference type="ChEBI" id="CHEBI:11805"/>
        <dbReference type="ChEBI" id="CHEBI:15377"/>
        <dbReference type="ChEBI" id="CHEBI:15378"/>
        <dbReference type="ChEBI" id="CHEBI:57287"/>
        <dbReference type="ChEBI" id="CHEBI:57340"/>
        <dbReference type="EC" id="3.1.2.4"/>
    </reaction>
</comment>
<gene>
    <name evidence="7" type="ORF">BBI17_004999</name>
    <name evidence="8" type="ORF">BBO99_00004897</name>
    <name evidence="5" type="ORF">JM16_005000</name>
    <name evidence="6" type="ORF">JM18_004239</name>
</gene>
<dbReference type="PANTHER" id="PTHR43176:SF3">
    <property type="entry name" value="3-HYDROXYISOBUTYRYL-COA HYDROLASE, MITOCHONDRIAL"/>
    <property type="match status" value="1"/>
</dbReference>
<dbReference type="Proteomes" id="UP000285883">
    <property type="component" value="Unassembled WGS sequence"/>
</dbReference>
<dbReference type="InterPro" id="IPR045004">
    <property type="entry name" value="ECH_dom"/>
</dbReference>
<dbReference type="NCBIfam" id="NF004127">
    <property type="entry name" value="PRK05617.1"/>
    <property type="match status" value="1"/>
</dbReference>
<sequence length="562" mass="62903">MQRVLGMRLRLLQRPVRQTAQTTTSSSASFATKAQEFADIVYGQDTGVRTVQFNRPEKLNALTLPMAQHLTARLHKIEVNNTVNAVVFSGNGGKAFCAGGDIRMLADNGKDPATRHVALDFFRNEYRLNYLLATTEKPIISFLNGVTMGGGVGLSMHGKFVVATEKTVFAMPETAIGFFPDVGASYLLPRLGRRLIEGEDYAADVPKSRALKGQGLGTYLALTGERLKGKEVIGLGLATHYMETSEYETLVHHLTGLEFEESVSQEERDEIVHEALEELETDEAFQEIDPEYLETIESVFGAHNEKDTVEGIYERLEKLNTEWSKETLETLKKMSPLSLKVTLEQMRQGAVKTCAECFQMEYRLAARMMENPDFFEGVRSVVIDKDRSPKWAKRDITKVTAKEVAEFFMPLDKDSELILYPMMSPEAFGRTHKRHVTDVIRVALDQKGVIGFIDVYDDMTLLEARSLIWENVENAPAEFQFVLDDGAPVSARQEGTQKIVYFYPMVHIRELRRGTPSPMPSPRRTSTSSVVNATMNLSSSPSSSDKVCVSTASGEEFHLRSH</sequence>
<dbReference type="GO" id="GO:0006574">
    <property type="term" value="P:L-valine catabolic process"/>
    <property type="evidence" value="ECO:0007669"/>
    <property type="project" value="TreeGrafter"/>
</dbReference>
<keyword evidence="3" id="KW-0378">Hydrolase</keyword>
<evidence type="ECO:0000256" key="2">
    <source>
        <dbReference type="ARBA" id="ARBA00011915"/>
    </source>
</evidence>
<dbReference type="EC" id="3.1.2.4" evidence="2"/>
<evidence type="ECO:0000313" key="9">
    <source>
        <dbReference type="Proteomes" id="UP000285624"/>
    </source>
</evidence>
<accession>A0A3R7FWU0</accession>
<dbReference type="AlphaFoldDB" id="A0A3R7FWU0"/>
<proteinExistence type="predicted"/>
<dbReference type="GO" id="GO:0003860">
    <property type="term" value="F:3-hydroxyisobutyryl-CoA hydrolase activity"/>
    <property type="evidence" value="ECO:0007669"/>
    <property type="project" value="UniProtKB-EC"/>
</dbReference>
<dbReference type="PANTHER" id="PTHR43176">
    <property type="entry name" value="3-HYDROXYISOBUTYRYL-COA HYDROLASE-RELATED"/>
    <property type="match status" value="1"/>
</dbReference>
<dbReference type="EMBL" id="MAYM02002141">
    <property type="protein sequence ID" value="RLN02809.1"/>
    <property type="molecule type" value="Genomic_DNA"/>
</dbReference>
<dbReference type="Proteomes" id="UP000785171">
    <property type="component" value="Unassembled WGS sequence"/>
</dbReference>
<dbReference type="EMBL" id="JPWU03000108">
    <property type="protein sequence ID" value="KAG2526106.1"/>
    <property type="molecule type" value="Genomic_DNA"/>
</dbReference>
<dbReference type="InterPro" id="IPR029045">
    <property type="entry name" value="ClpP/crotonase-like_dom_sf"/>
</dbReference>
<evidence type="ECO:0000259" key="4">
    <source>
        <dbReference type="Pfam" id="PF16113"/>
    </source>
</evidence>
<dbReference type="EMBL" id="JPWV03000115">
    <property type="protein sequence ID" value="KAG2524406.1"/>
    <property type="molecule type" value="Genomic_DNA"/>
</dbReference>
<keyword evidence="9" id="KW-1185">Reference proteome</keyword>
<dbReference type="Gene3D" id="3.90.226.10">
    <property type="entry name" value="2-enoyl-CoA Hydratase, Chain A, domain 1"/>
    <property type="match status" value="1"/>
</dbReference>
<dbReference type="Pfam" id="PF16113">
    <property type="entry name" value="ECH_2"/>
    <property type="match status" value="1"/>
</dbReference>
<reference evidence="5" key="1">
    <citation type="journal article" date="2015" name="Genom Data">
        <title>Genome sequences of six Phytophthora species associated with forests in New Zealand.</title>
        <authorList>
            <person name="Studholme D.J."/>
            <person name="McDougal R.L."/>
            <person name="Sambles C."/>
            <person name="Hansen E."/>
            <person name="Hardy G."/>
            <person name="Grant M."/>
            <person name="Ganley R.J."/>
            <person name="Williams N.M."/>
        </authorList>
    </citation>
    <scope>NUCLEOTIDE SEQUENCE</scope>
    <source>
        <strain evidence="5">NZFS 2646</strain>
        <strain evidence="6">NZFS 3630</strain>
    </source>
</reference>
<dbReference type="InterPro" id="IPR032259">
    <property type="entry name" value="HIBYL-CoA-H"/>
</dbReference>
<evidence type="ECO:0000256" key="3">
    <source>
        <dbReference type="ARBA" id="ARBA00022801"/>
    </source>
</evidence>